<keyword evidence="1" id="KW-0732">Signal</keyword>
<gene>
    <name evidence="2" type="ORF">E6C48_19100</name>
</gene>
<dbReference type="Proteomes" id="UP000306441">
    <property type="component" value="Unassembled WGS sequence"/>
</dbReference>
<comment type="caution">
    <text evidence="2">The sequence shown here is derived from an EMBL/GenBank/DDBJ whole genome shotgun (WGS) entry which is preliminary data.</text>
</comment>
<evidence type="ECO:0000313" key="3">
    <source>
        <dbReference type="Proteomes" id="UP000306441"/>
    </source>
</evidence>
<evidence type="ECO:0000256" key="1">
    <source>
        <dbReference type="SAM" id="SignalP"/>
    </source>
</evidence>
<protein>
    <recommendedName>
        <fullName evidence="4">Lipoprotein</fullName>
    </recommendedName>
</protein>
<reference evidence="2 3" key="1">
    <citation type="submission" date="2019-04" db="EMBL/GenBank/DDBJ databases">
        <title>Mesorhizobium composti sp. nov., isolated from compost.</title>
        <authorList>
            <person name="Lin S.-Y."/>
            <person name="Hameed A."/>
            <person name="Hsieh Y.-T."/>
            <person name="Young C.-C."/>
        </authorList>
    </citation>
    <scope>NUCLEOTIDE SEQUENCE [LARGE SCALE GENOMIC DNA]</scope>
    <source>
        <strain evidence="2 3">CC-YTH430</strain>
    </source>
</reference>
<feature type="chain" id="PRO_5046642549" description="Lipoprotein" evidence="1">
    <location>
        <begin position="19"/>
        <end position="114"/>
    </location>
</feature>
<name>A0ABY2Q2D8_9HYPH</name>
<evidence type="ECO:0000313" key="2">
    <source>
        <dbReference type="EMBL" id="THF55013.1"/>
    </source>
</evidence>
<feature type="signal peptide" evidence="1">
    <location>
        <begin position="1"/>
        <end position="18"/>
    </location>
</feature>
<dbReference type="EMBL" id="SSNY01000013">
    <property type="protein sequence ID" value="THF55013.1"/>
    <property type="molecule type" value="Genomic_DNA"/>
</dbReference>
<proteinExistence type="predicted"/>
<accession>A0ABY2Q2D8</accession>
<evidence type="ECO:0008006" key="4">
    <source>
        <dbReference type="Google" id="ProtNLM"/>
    </source>
</evidence>
<sequence>MRVRTGSVLFCVALGACASQPPAPDVPGADSVAVVDHIQGTPVMLKRITVAACAPTIGSPMPTQAEALPLLKEKAAALGATAILRAKYKPAGLFDGCGLVPALRATGIAFRVAP</sequence>
<organism evidence="2 3">
    <name type="scientific">Ollibium composti</name>
    <dbReference type="NCBI Taxonomy" id="2675109"/>
    <lineage>
        <taxon>Bacteria</taxon>
        <taxon>Pseudomonadati</taxon>
        <taxon>Pseudomonadota</taxon>
        <taxon>Alphaproteobacteria</taxon>
        <taxon>Hyphomicrobiales</taxon>
        <taxon>Phyllobacteriaceae</taxon>
        <taxon>Ollibium</taxon>
    </lineage>
</organism>
<dbReference type="RefSeq" id="WP_136359785.1">
    <property type="nucleotide sequence ID" value="NZ_SSNY01000013.1"/>
</dbReference>
<dbReference type="PROSITE" id="PS51257">
    <property type="entry name" value="PROKAR_LIPOPROTEIN"/>
    <property type="match status" value="1"/>
</dbReference>
<keyword evidence="3" id="KW-1185">Reference proteome</keyword>